<dbReference type="Proteomes" id="UP000626148">
    <property type="component" value="Unassembled WGS sequence"/>
</dbReference>
<comment type="similarity">
    <text evidence="1">Belongs to the AHA1 family.</text>
</comment>
<evidence type="ECO:0000313" key="4">
    <source>
        <dbReference type="Proteomes" id="UP000626148"/>
    </source>
</evidence>
<dbReference type="Gene3D" id="3.30.530.20">
    <property type="match status" value="1"/>
</dbReference>
<reference evidence="3" key="2">
    <citation type="submission" date="2020-09" db="EMBL/GenBank/DDBJ databases">
        <authorList>
            <person name="Sun Q."/>
            <person name="Kim S."/>
        </authorList>
    </citation>
    <scope>NUCLEOTIDE SEQUENCE</scope>
    <source>
        <strain evidence="3">KCTC 22169</strain>
    </source>
</reference>
<organism evidence="3 4">
    <name type="scientific">Saccharospirillum salsuginis</name>
    <dbReference type="NCBI Taxonomy" id="418750"/>
    <lineage>
        <taxon>Bacteria</taxon>
        <taxon>Pseudomonadati</taxon>
        <taxon>Pseudomonadota</taxon>
        <taxon>Gammaproteobacteria</taxon>
        <taxon>Oceanospirillales</taxon>
        <taxon>Saccharospirillaceae</taxon>
        <taxon>Saccharospirillum</taxon>
    </lineage>
</organism>
<dbReference type="SUPFAM" id="SSF55961">
    <property type="entry name" value="Bet v1-like"/>
    <property type="match status" value="1"/>
</dbReference>
<evidence type="ECO:0000256" key="1">
    <source>
        <dbReference type="ARBA" id="ARBA00006817"/>
    </source>
</evidence>
<dbReference type="Pfam" id="PF08327">
    <property type="entry name" value="AHSA1"/>
    <property type="match status" value="1"/>
</dbReference>
<name>A0A918NDG9_9GAMM</name>
<dbReference type="CDD" id="cd07814">
    <property type="entry name" value="SRPBCC_CalC_Aha1-like"/>
    <property type="match status" value="1"/>
</dbReference>
<evidence type="ECO:0000313" key="3">
    <source>
        <dbReference type="EMBL" id="GGX59289.1"/>
    </source>
</evidence>
<dbReference type="EMBL" id="BMXR01000007">
    <property type="protein sequence ID" value="GGX59289.1"/>
    <property type="molecule type" value="Genomic_DNA"/>
</dbReference>
<keyword evidence="4" id="KW-1185">Reference proteome</keyword>
<feature type="domain" description="Activator of Hsp90 ATPase homologue 1/2-like C-terminal" evidence="2">
    <location>
        <begin position="13"/>
        <end position="138"/>
    </location>
</feature>
<dbReference type="AlphaFoldDB" id="A0A918NDG9"/>
<evidence type="ECO:0000259" key="2">
    <source>
        <dbReference type="Pfam" id="PF08327"/>
    </source>
</evidence>
<accession>A0A918NDG9</accession>
<gene>
    <name evidence="3" type="ORF">GCM10007392_28900</name>
</gene>
<proteinExistence type="inferred from homology"/>
<comment type="caution">
    <text evidence="3">The sequence shown here is derived from an EMBL/GenBank/DDBJ whole genome shotgun (WGS) entry which is preliminary data.</text>
</comment>
<dbReference type="InterPro" id="IPR023393">
    <property type="entry name" value="START-like_dom_sf"/>
</dbReference>
<dbReference type="RefSeq" id="WP_189609906.1">
    <property type="nucleotide sequence ID" value="NZ_BMXR01000007.1"/>
</dbReference>
<reference evidence="3" key="1">
    <citation type="journal article" date="2014" name="Int. J. Syst. Evol. Microbiol.">
        <title>Complete genome sequence of Corynebacterium casei LMG S-19264T (=DSM 44701T), isolated from a smear-ripened cheese.</title>
        <authorList>
            <consortium name="US DOE Joint Genome Institute (JGI-PGF)"/>
            <person name="Walter F."/>
            <person name="Albersmeier A."/>
            <person name="Kalinowski J."/>
            <person name="Ruckert C."/>
        </authorList>
    </citation>
    <scope>NUCLEOTIDE SEQUENCE</scope>
    <source>
        <strain evidence="3">KCTC 22169</strain>
    </source>
</reference>
<dbReference type="InterPro" id="IPR013538">
    <property type="entry name" value="ASHA1/2-like_C"/>
</dbReference>
<sequence length="140" mass="15462">MTDLSLNVSRTIKAPIERVYNAWLDPAMLARFMLPGEGMSVPEADTDPRVGGRFSIIMAAGEDKLPHGGEYKELDPHTRIVFTWESPFSADGSTVTINLKEVDAGTHVELTHVTFVNEESRDNHEAGWGAILDKLNEVVL</sequence>
<protein>
    <submittedName>
        <fullName evidence="3">Activator of HSP90 ATPase</fullName>
    </submittedName>
</protein>